<reference evidence="8" key="1">
    <citation type="submission" date="2010-07" db="EMBL/GenBank/DDBJ databases">
        <title>The genome sequence of Gaeumannomyces graminis var. tritici strain R3-111a-1.</title>
        <authorList>
            <consortium name="The Broad Institute Genome Sequencing Platform"/>
            <person name="Ma L.-J."/>
            <person name="Dead R."/>
            <person name="Young S."/>
            <person name="Zeng Q."/>
            <person name="Koehrsen M."/>
            <person name="Alvarado L."/>
            <person name="Berlin A."/>
            <person name="Chapman S.B."/>
            <person name="Chen Z."/>
            <person name="Freedman E."/>
            <person name="Gellesch M."/>
            <person name="Goldberg J."/>
            <person name="Griggs A."/>
            <person name="Gujja S."/>
            <person name="Heilman E.R."/>
            <person name="Heiman D."/>
            <person name="Hepburn T."/>
            <person name="Howarth C."/>
            <person name="Jen D."/>
            <person name="Larson L."/>
            <person name="Mehta T."/>
            <person name="Neiman D."/>
            <person name="Pearson M."/>
            <person name="Roberts A."/>
            <person name="Saif S."/>
            <person name="Shea T."/>
            <person name="Shenoy N."/>
            <person name="Sisk P."/>
            <person name="Stolte C."/>
            <person name="Sykes S."/>
            <person name="Walk T."/>
            <person name="White J."/>
            <person name="Yandava C."/>
            <person name="Haas B."/>
            <person name="Nusbaum C."/>
            <person name="Birren B."/>
        </authorList>
    </citation>
    <scope>NUCLEOTIDE SEQUENCE [LARGE SCALE GENOMIC DNA]</scope>
    <source>
        <strain evidence="8">R3-111a-1</strain>
    </source>
</reference>
<dbReference type="InterPro" id="IPR029058">
    <property type="entry name" value="AB_hydrolase_fold"/>
</dbReference>
<keyword evidence="3" id="KW-0378">Hydrolase</keyword>
<sequence length="666" mass="71541">MRVMMPRPASSTPEAESIGSRYVAGVIPAPVRALKLCALEDGSVACAVVAKVAPDGSMLNSAPVSKSLSTARIYDGWEMQEPDKYSIWHSRLVKDLYGRWKLAGPFQNALRGTNLEAPDSSTYDFGDAGAAYDLGPRGIAFLAPSRQGPPASGNRISSCSDVYFLPIDPFVVEEDPMPGLGISGNVPPSRRPQPVKITTLEHAQEGRCSNLRFSPDGAMLAFLKVPAAACNPETRLFIAHADAPPSATLSSDHPYPSSLSAFDVLCNWDLRPSRFEYHPSGRSIVVMASDSGCVELHRLALEGHAPVAPTLPFRPSVGSVHGFHVVSKGAAAAAAATTTTTTTPATAGQQLLLVSSSSLTDGGGVFQLVGYDNIGALDHDGFESAALAAGPDRRGGVRFDLSRARQVSEMYFEGGGDYCVRAFVVRPSNFDADKRYPLVLLLHGDLPAGASNDMWHLSWNPAVLAEQGYVVVLPDIAGSLGFGVDFATETFGEWGGRSYNDLANCMEYLKDIPYIDMDRAAIAGAGSGGYMVNWMLGQPLARKFKAAVCQNGIFDTGIMQLQLQQQQQDLADDASELGARAPPTLIIHGERDRRVPVTEALAAFRTLQVMGVPSRLLTFPDENQWVQRPENALEWHHVLFDWLKRHIGPGLDAPAVPDAVGASHRY</sequence>
<evidence type="ECO:0000256" key="3">
    <source>
        <dbReference type="ARBA" id="ARBA00022801"/>
    </source>
</evidence>
<comment type="similarity">
    <text evidence="1">Belongs to the peptidase S9C family.</text>
</comment>
<evidence type="ECO:0000313" key="7">
    <source>
        <dbReference type="EnsemblFungi" id="EJT78968"/>
    </source>
</evidence>
<dbReference type="HOGENOM" id="CLU_008615_0_1_1"/>
<reference evidence="7" key="5">
    <citation type="submission" date="2018-04" db="UniProtKB">
        <authorList>
            <consortium name="EnsemblFungi"/>
        </authorList>
    </citation>
    <scope>IDENTIFICATION</scope>
    <source>
        <strain evidence="7">R3-111a-1</strain>
    </source>
</reference>
<reference evidence="7" key="4">
    <citation type="journal article" date="2015" name="G3 (Bethesda)">
        <title>Genome sequences of three phytopathogenic species of the Magnaporthaceae family of fungi.</title>
        <authorList>
            <person name="Okagaki L.H."/>
            <person name="Nunes C.C."/>
            <person name="Sailsbery J."/>
            <person name="Clay B."/>
            <person name="Brown D."/>
            <person name="John T."/>
            <person name="Oh Y."/>
            <person name="Young N."/>
            <person name="Fitzgerald M."/>
            <person name="Haas B.J."/>
            <person name="Zeng Q."/>
            <person name="Young S."/>
            <person name="Adiconis X."/>
            <person name="Fan L."/>
            <person name="Levin J.Z."/>
            <person name="Mitchell T.K."/>
            <person name="Okubara P.A."/>
            <person name="Farman M.L."/>
            <person name="Kohn L.M."/>
            <person name="Birren B."/>
            <person name="Ma L.-J."/>
            <person name="Dean R.A."/>
        </authorList>
    </citation>
    <scope>NUCLEOTIDE SEQUENCE</scope>
    <source>
        <strain evidence="7">R3-111a-1</strain>
    </source>
</reference>
<dbReference type="GO" id="GO:0004252">
    <property type="term" value="F:serine-type endopeptidase activity"/>
    <property type="evidence" value="ECO:0007669"/>
    <property type="project" value="TreeGrafter"/>
</dbReference>
<protein>
    <recommendedName>
        <fullName evidence="4">Dipeptidyl-peptidase V</fullName>
    </recommendedName>
</protein>
<gene>
    <name evidence="7" type="primary">20344517</name>
    <name evidence="6" type="ORF">GGTG_04059</name>
</gene>
<keyword evidence="2" id="KW-0732">Signal</keyword>
<dbReference type="eggNOG" id="KOG2100">
    <property type="taxonomic scope" value="Eukaryota"/>
</dbReference>
<evidence type="ECO:0000313" key="8">
    <source>
        <dbReference type="Proteomes" id="UP000006039"/>
    </source>
</evidence>
<dbReference type="EMBL" id="GL385396">
    <property type="protein sequence ID" value="EJT78968.1"/>
    <property type="molecule type" value="Genomic_DNA"/>
</dbReference>
<dbReference type="Gene3D" id="3.40.50.1820">
    <property type="entry name" value="alpha/beta hydrolase"/>
    <property type="match status" value="1"/>
</dbReference>
<dbReference type="Proteomes" id="UP000006039">
    <property type="component" value="Unassembled WGS sequence"/>
</dbReference>
<dbReference type="GO" id="GO:0006508">
    <property type="term" value="P:proteolysis"/>
    <property type="evidence" value="ECO:0007669"/>
    <property type="project" value="InterPro"/>
</dbReference>
<dbReference type="STRING" id="644352.J3NS12"/>
<name>J3NS12_GAET3</name>
<evidence type="ECO:0000259" key="5">
    <source>
        <dbReference type="Pfam" id="PF00326"/>
    </source>
</evidence>
<dbReference type="OrthoDB" id="416344at2759"/>
<dbReference type="SUPFAM" id="SSF53474">
    <property type="entry name" value="alpha/beta-Hydrolases"/>
    <property type="match status" value="1"/>
</dbReference>
<dbReference type="RefSeq" id="XP_009220113.1">
    <property type="nucleotide sequence ID" value="XM_009221849.1"/>
</dbReference>
<dbReference type="SUPFAM" id="SSF82171">
    <property type="entry name" value="DPP6 N-terminal domain-like"/>
    <property type="match status" value="1"/>
</dbReference>
<reference evidence="6" key="2">
    <citation type="submission" date="2010-07" db="EMBL/GenBank/DDBJ databases">
        <authorList>
            <consortium name="The Broad Institute Genome Sequencing Platform"/>
            <consortium name="Broad Institute Genome Sequencing Center for Infectious Disease"/>
            <person name="Ma L.-J."/>
            <person name="Dead R."/>
            <person name="Young S."/>
            <person name="Zeng Q."/>
            <person name="Koehrsen M."/>
            <person name="Alvarado L."/>
            <person name="Berlin A."/>
            <person name="Chapman S.B."/>
            <person name="Chen Z."/>
            <person name="Freedman E."/>
            <person name="Gellesch M."/>
            <person name="Goldberg J."/>
            <person name="Griggs A."/>
            <person name="Gujja S."/>
            <person name="Heilman E.R."/>
            <person name="Heiman D."/>
            <person name="Hepburn T."/>
            <person name="Howarth C."/>
            <person name="Jen D."/>
            <person name="Larson L."/>
            <person name="Mehta T."/>
            <person name="Neiman D."/>
            <person name="Pearson M."/>
            <person name="Roberts A."/>
            <person name="Saif S."/>
            <person name="Shea T."/>
            <person name="Shenoy N."/>
            <person name="Sisk P."/>
            <person name="Stolte C."/>
            <person name="Sykes S."/>
            <person name="Walk T."/>
            <person name="White J."/>
            <person name="Yandava C."/>
            <person name="Haas B."/>
            <person name="Nusbaum C."/>
            <person name="Birren B."/>
        </authorList>
    </citation>
    <scope>NUCLEOTIDE SEQUENCE</scope>
    <source>
        <strain evidence="6">R3-111a-1</strain>
    </source>
</reference>
<dbReference type="PANTHER" id="PTHR42776:SF13">
    <property type="entry name" value="DIPEPTIDYL-PEPTIDASE 5"/>
    <property type="match status" value="1"/>
</dbReference>
<organism evidence="6">
    <name type="scientific">Gaeumannomyces tritici (strain R3-111a-1)</name>
    <name type="common">Wheat and barley take-all root rot fungus</name>
    <name type="synonym">Gaeumannomyces graminis var. tritici</name>
    <dbReference type="NCBI Taxonomy" id="644352"/>
    <lineage>
        <taxon>Eukaryota</taxon>
        <taxon>Fungi</taxon>
        <taxon>Dikarya</taxon>
        <taxon>Ascomycota</taxon>
        <taxon>Pezizomycotina</taxon>
        <taxon>Sordariomycetes</taxon>
        <taxon>Sordariomycetidae</taxon>
        <taxon>Magnaporthales</taxon>
        <taxon>Magnaporthaceae</taxon>
        <taxon>Gaeumannomyces</taxon>
    </lineage>
</organism>
<reference evidence="6" key="3">
    <citation type="submission" date="2010-09" db="EMBL/GenBank/DDBJ databases">
        <title>Annotation of Gaeumannomyces graminis var. tritici R3-111a-1.</title>
        <authorList>
            <consortium name="The Broad Institute Genome Sequencing Platform"/>
            <person name="Ma L.-J."/>
            <person name="Dead R."/>
            <person name="Young S.K."/>
            <person name="Zeng Q."/>
            <person name="Gargeya S."/>
            <person name="Fitzgerald M."/>
            <person name="Haas B."/>
            <person name="Abouelleil A."/>
            <person name="Alvarado L."/>
            <person name="Arachchi H.M."/>
            <person name="Berlin A."/>
            <person name="Brown A."/>
            <person name="Chapman S.B."/>
            <person name="Chen Z."/>
            <person name="Dunbar C."/>
            <person name="Freedman E."/>
            <person name="Gearin G."/>
            <person name="Gellesch M."/>
            <person name="Goldberg J."/>
            <person name="Griggs A."/>
            <person name="Gujja S."/>
            <person name="Heiman D."/>
            <person name="Howarth C."/>
            <person name="Larson L."/>
            <person name="Lui A."/>
            <person name="MacDonald P.J.P."/>
            <person name="Mehta T."/>
            <person name="Montmayeur A."/>
            <person name="Murphy C."/>
            <person name="Neiman D."/>
            <person name="Pearson M."/>
            <person name="Priest M."/>
            <person name="Roberts A."/>
            <person name="Saif S."/>
            <person name="Shea T."/>
            <person name="Shenoy N."/>
            <person name="Sisk P."/>
            <person name="Stolte C."/>
            <person name="Sykes S."/>
            <person name="Yandava C."/>
            <person name="Wortman J."/>
            <person name="Nusbaum C."/>
            <person name="Birren B."/>
        </authorList>
    </citation>
    <scope>NUCLEOTIDE SEQUENCE</scope>
    <source>
        <strain evidence="6">R3-111a-1</strain>
    </source>
</reference>
<feature type="domain" description="Peptidase S9 prolyl oligopeptidase catalytic" evidence="5">
    <location>
        <begin position="455"/>
        <end position="648"/>
    </location>
</feature>
<dbReference type="Pfam" id="PF00326">
    <property type="entry name" value="Peptidase_S9"/>
    <property type="match status" value="1"/>
</dbReference>
<dbReference type="AlphaFoldDB" id="J3NS12"/>
<keyword evidence="8" id="KW-1185">Reference proteome</keyword>
<evidence type="ECO:0000256" key="4">
    <source>
        <dbReference type="ARBA" id="ARBA00032829"/>
    </source>
</evidence>
<dbReference type="PANTHER" id="PTHR42776">
    <property type="entry name" value="SERINE PEPTIDASE S9 FAMILY MEMBER"/>
    <property type="match status" value="1"/>
</dbReference>
<evidence type="ECO:0000256" key="1">
    <source>
        <dbReference type="ARBA" id="ARBA00010040"/>
    </source>
</evidence>
<accession>J3NS12</accession>
<evidence type="ECO:0000313" key="6">
    <source>
        <dbReference type="EMBL" id="EJT78968.1"/>
    </source>
</evidence>
<proteinExistence type="inferred from homology"/>
<dbReference type="EnsemblFungi" id="EJT78968">
    <property type="protein sequence ID" value="EJT78968"/>
    <property type="gene ID" value="GGTG_04059"/>
</dbReference>
<evidence type="ECO:0000256" key="2">
    <source>
        <dbReference type="ARBA" id="ARBA00022729"/>
    </source>
</evidence>
<dbReference type="GeneID" id="20344517"/>
<dbReference type="VEuPathDB" id="FungiDB:GGTG_04059"/>
<dbReference type="InterPro" id="IPR001375">
    <property type="entry name" value="Peptidase_S9_cat"/>
</dbReference>